<evidence type="ECO:0000313" key="4">
    <source>
        <dbReference type="Proteomes" id="UP000830375"/>
    </source>
</evidence>
<evidence type="ECO:0000313" key="3">
    <source>
        <dbReference type="EMBL" id="KAI2644840.1"/>
    </source>
</evidence>
<dbReference type="InterPro" id="IPR036397">
    <property type="entry name" value="RNaseH_sf"/>
</dbReference>
<evidence type="ECO:0000259" key="2">
    <source>
        <dbReference type="PROSITE" id="PS50994"/>
    </source>
</evidence>
<organism evidence="3 4">
    <name type="scientific">Labeo rohita</name>
    <name type="common">Indian major carp</name>
    <name type="synonym">Cyprinus rohita</name>
    <dbReference type="NCBI Taxonomy" id="84645"/>
    <lineage>
        <taxon>Eukaryota</taxon>
        <taxon>Metazoa</taxon>
        <taxon>Chordata</taxon>
        <taxon>Craniata</taxon>
        <taxon>Vertebrata</taxon>
        <taxon>Euteleostomi</taxon>
        <taxon>Actinopterygii</taxon>
        <taxon>Neopterygii</taxon>
        <taxon>Teleostei</taxon>
        <taxon>Ostariophysi</taxon>
        <taxon>Cypriniformes</taxon>
        <taxon>Cyprinidae</taxon>
        <taxon>Labeoninae</taxon>
        <taxon>Labeonini</taxon>
        <taxon>Labeo</taxon>
    </lineage>
</organism>
<feature type="domain" description="Integrase catalytic" evidence="2">
    <location>
        <begin position="1070"/>
        <end position="1256"/>
    </location>
</feature>
<dbReference type="CDD" id="cd01644">
    <property type="entry name" value="RT_pepA17"/>
    <property type="match status" value="1"/>
</dbReference>
<dbReference type="InterPro" id="IPR008042">
    <property type="entry name" value="Retrotrans_Pao"/>
</dbReference>
<dbReference type="Pfam" id="PF17921">
    <property type="entry name" value="Integrase_H2C2"/>
    <property type="match status" value="1"/>
</dbReference>
<reference evidence="3 4" key="1">
    <citation type="submission" date="2022-01" db="EMBL/GenBank/DDBJ databases">
        <title>A high-quality chromosome-level genome assembly of rohu carp, Labeo rohita.</title>
        <authorList>
            <person name="Arick M.A. II"/>
            <person name="Hsu C.-Y."/>
            <person name="Magbanua Z."/>
            <person name="Pechanova O."/>
            <person name="Grover C."/>
            <person name="Miller E."/>
            <person name="Thrash A."/>
            <person name="Ezzel L."/>
            <person name="Alam S."/>
            <person name="Benzie J."/>
            <person name="Hamilton M."/>
            <person name="Karsi A."/>
            <person name="Lawrence M.L."/>
            <person name="Peterson D.G."/>
        </authorList>
    </citation>
    <scope>NUCLEOTIDE SEQUENCE [LARGE SCALE GENOMIC DNA]</scope>
    <source>
        <strain evidence="4">BAU-BD-2019</strain>
        <tissue evidence="3">Blood</tissue>
    </source>
</reference>
<dbReference type="Pfam" id="PF18701">
    <property type="entry name" value="DUF5641"/>
    <property type="match status" value="1"/>
</dbReference>
<dbReference type="InterPro" id="IPR043502">
    <property type="entry name" value="DNA/RNA_pol_sf"/>
</dbReference>
<keyword evidence="4" id="KW-1185">Reference proteome</keyword>
<sequence length="1407" mass="160612">MFPKEQHISQNSKDSKEPILMGNGNSITIAMVSTEQAEVGSLDYKLAIVPVKIKACNGSNIIQTYAFLDPGSSATFCTENLMERLHLRGRKTEVLLRTMGQERPICTYKLDGLEVSNLNNNNFLPLPEVFTQACIPVGKENIPTEEDIRHWPYLKEVSLNTIEAEVGLLIGVNAPKLIEPWRVINSQGDGPYAVLTQLGWLINGPLGRSPSIRRNERLKVSCNRISISSLEKLLMSQLNHDFPEKACDEKPEQSVEDRMFLKHAADSVTKQDGHYQLRLPFRQEKVYLPNNRRVAEQRAITLMKRFQRDDVFFSDYKEFMSDILEKKHAEKVPVDQLSGTFGKVWYIPHHGVYHKRKKKIRVVFDCGSSFQGTSLNQELLQGPDLSNSLLGVILRFRQEPVAVMADIEGMFHQVKVAPEDVDFLRFLWWPRGDISQPLAEYRMLVHLFGAVSSPSCANYALKKTAEDNEGRVGKEVLNTIRRNFYVDDCLTSLPDEDAAISLIQDLRAVCATGGFRLTKWTSNNRSVLASIPNEEKAKEVKELDLDKDKLAVERALGIQWSTEADSFYFKINLKEQQPTKRTILSTVNSIYDPIGFLAPLILPAKRIQQELCRVNCGWDDKIPDGLIKNWEKWLDGLNKQNNLSIHRCFKPSNYGKIQTAQLHHFSDASEEGYGIASYLRFTNITGAVHVAFVLGKARVAPLKPVTIPRLELAAAVLAAQIDRMIKREIEIPCMESVFWTDSTSVLKYIFNDTTRFKTYVANRVRKIRDLSEKSQWRYVNGFLNPADAASRGLSIDSFLGSDRWLHGPEFLLLSESNWPCFPEEQMNNSVDDSEVKKEAMAFSTVMTRAHDPINKFIEHFSSWNSLKRATAWILKFKKMLRLLSQRKKDAHMFHLQSTDPSNLDGFNNKKTEVKAQFGDEELSVEDIIHAEKALVCFVQQQSFKSEILSLKKGHTIKKGSSIYRLDPFLEDGILRVGGRLHKMAIPEDSKHQAILPKNSHLSTILLNHIHQTTGHCGKNQILSKLRQRFWIVHANSAARRLVRNCLICRRWNAPVMEQKMADLPLSRLTCDSPPFTCVGTDYFGPVEVKRGRSLVKRYGVLFTCLVSRAIHLELAFSLETDSCIMALRRFICRRGQVQEIISDNGTNYVGAERELRDCLAQLNHSKIRDAMLNEGIKWSFNPPSGPHYGGVWERLIRTIKKTLYSVLKQQVLDDEGLQTALCEVEAIVNDRPITTISDDVTDPEPLTPNHLLLLKGKPILPPGLFTKNDLYSRRRWRQVQYICDLFWRRWTREYLPLMQERQKWHKVRKNLKLGDIVLIVDDTSPRNSWPVGRIIKTLPDKRGHVRRVLVKTKSNILERPINKLCLLQEKESTDAQSGISVGPPGGRRTSQRRDPTSVRRPASWRGL</sequence>
<dbReference type="InterPro" id="IPR001584">
    <property type="entry name" value="Integrase_cat-core"/>
</dbReference>
<dbReference type="SUPFAM" id="SSF56672">
    <property type="entry name" value="DNA/RNA polymerases"/>
    <property type="match status" value="1"/>
</dbReference>
<dbReference type="InterPro" id="IPR012337">
    <property type="entry name" value="RNaseH-like_sf"/>
</dbReference>
<comment type="caution">
    <text evidence="3">The sequence shown here is derived from an EMBL/GenBank/DDBJ whole genome shotgun (WGS) entry which is preliminary data.</text>
</comment>
<dbReference type="PANTHER" id="PTHR47331:SF1">
    <property type="entry name" value="GAG-LIKE PROTEIN"/>
    <property type="match status" value="1"/>
</dbReference>
<dbReference type="SUPFAM" id="SSF53098">
    <property type="entry name" value="Ribonuclease H-like"/>
    <property type="match status" value="1"/>
</dbReference>
<feature type="region of interest" description="Disordered" evidence="1">
    <location>
        <begin position="1375"/>
        <end position="1407"/>
    </location>
</feature>
<dbReference type="Gene3D" id="1.10.340.70">
    <property type="match status" value="1"/>
</dbReference>
<name>A0ABQ8L287_LABRO</name>
<evidence type="ECO:0000256" key="1">
    <source>
        <dbReference type="SAM" id="MobiDB-lite"/>
    </source>
</evidence>
<dbReference type="Proteomes" id="UP000830375">
    <property type="component" value="Unassembled WGS sequence"/>
</dbReference>
<dbReference type="PROSITE" id="PS50994">
    <property type="entry name" value="INTEGRASE"/>
    <property type="match status" value="1"/>
</dbReference>
<dbReference type="InterPro" id="IPR041588">
    <property type="entry name" value="Integrase_H2C2"/>
</dbReference>
<dbReference type="EMBL" id="JACTAM010002418">
    <property type="protein sequence ID" value="KAI2644840.1"/>
    <property type="molecule type" value="Genomic_DNA"/>
</dbReference>
<accession>A0ABQ8L287</accession>
<gene>
    <name evidence="3" type="ORF">H4Q32_025391</name>
</gene>
<proteinExistence type="predicted"/>
<dbReference type="Pfam" id="PF05380">
    <property type="entry name" value="Peptidase_A17"/>
    <property type="match status" value="1"/>
</dbReference>
<protein>
    <submittedName>
        <fullName evidence="3">Copia protein</fullName>
    </submittedName>
</protein>
<dbReference type="PANTHER" id="PTHR47331">
    <property type="entry name" value="PHD-TYPE DOMAIN-CONTAINING PROTEIN"/>
    <property type="match status" value="1"/>
</dbReference>
<dbReference type="Gene3D" id="3.30.420.10">
    <property type="entry name" value="Ribonuclease H-like superfamily/Ribonuclease H"/>
    <property type="match status" value="1"/>
</dbReference>
<dbReference type="InterPro" id="IPR040676">
    <property type="entry name" value="DUF5641"/>
</dbReference>